<dbReference type="InterPro" id="IPR036318">
    <property type="entry name" value="FAD-bd_PCMH-like_sf"/>
</dbReference>
<protein>
    <recommendedName>
        <fullName evidence="4">FAD-binding PCMH-type domain-containing protein</fullName>
    </recommendedName>
</protein>
<dbReference type="SUPFAM" id="SSF56176">
    <property type="entry name" value="FAD-binding/transporter-associated domain-like"/>
    <property type="match status" value="1"/>
</dbReference>
<dbReference type="Gene3D" id="3.30.465.10">
    <property type="match status" value="2"/>
</dbReference>
<dbReference type="InterPro" id="IPR006094">
    <property type="entry name" value="Oxid_FAD_bind_N"/>
</dbReference>
<accession>A0A4U0TJE2</accession>
<dbReference type="InterPro" id="IPR050432">
    <property type="entry name" value="FAD-linked_Oxidoreductases_BP"/>
</dbReference>
<comment type="caution">
    <text evidence="5">The sequence shown here is derived from an EMBL/GenBank/DDBJ whole genome shotgun (WGS) entry which is preliminary data.</text>
</comment>
<dbReference type="OrthoDB" id="9983560at2759"/>
<dbReference type="InterPro" id="IPR016166">
    <property type="entry name" value="FAD-bd_PCMH"/>
</dbReference>
<dbReference type="AlphaFoldDB" id="A0A4U0TJE2"/>
<evidence type="ECO:0000259" key="4">
    <source>
        <dbReference type="PROSITE" id="PS51387"/>
    </source>
</evidence>
<comment type="similarity">
    <text evidence="1">Belongs to the oxygen-dependent FAD-linked oxidoreductase family.</text>
</comment>
<name>A0A4U0TJE2_9PEZI</name>
<organism evidence="5 6">
    <name type="scientific">Salinomyces thailandicus</name>
    <dbReference type="NCBI Taxonomy" id="706561"/>
    <lineage>
        <taxon>Eukaryota</taxon>
        <taxon>Fungi</taxon>
        <taxon>Dikarya</taxon>
        <taxon>Ascomycota</taxon>
        <taxon>Pezizomycotina</taxon>
        <taxon>Dothideomycetes</taxon>
        <taxon>Dothideomycetidae</taxon>
        <taxon>Mycosphaerellales</taxon>
        <taxon>Teratosphaeriaceae</taxon>
        <taxon>Salinomyces</taxon>
    </lineage>
</organism>
<dbReference type="Proteomes" id="UP000308549">
    <property type="component" value="Unassembled WGS sequence"/>
</dbReference>
<dbReference type="GO" id="GO:0016491">
    <property type="term" value="F:oxidoreductase activity"/>
    <property type="evidence" value="ECO:0007669"/>
    <property type="project" value="UniProtKB-KW"/>
</dbReference>
<keyword evidence="2" id="KW-0560">Oxidoreductase</keyword>
<gene>
    <name evidence="5" type="ORF">B0A50_08722</name>
</gene>
<keyword evidence="3" id="KW-0732">Signal</keyword>
<dbReference type="PROSITE" id="PS51387">
    <property type="entry name" value="FAD_PCMH"/>
    <property type="match status" value="1"/>
</dbReference>
<evidence type="ECO:0000256" key="1">
    <source>
        <dbReference type="ARBA" id="ARBA00005466"/>
    </source>
</evidence>
<evidence type="ECO:0000256" key="3">
    <source>
        <dbReference type="SAM" id="SignalP"/>
    </source>
</evidence>
<dbReference type="Pfam" id="PF08031">
    <property type="entry name" value="BBE"/>
    <property type="match status" value="1"/>
</dbReference>
<feature type="domain" description="FAD-binding PCMH-type" evidence="4">
    <location>
        <begin position="141"/>
        <end position="324"/>
    </location>
</feature>
<dbReference type="InterPro" id="IPR016169">
    <property type="entry name" value="FAD-bd_PCMH_sub2"/>
</dbReference>
<dbReference type="PANTHER" id="PTHR13878:SF91">
    <property type="entry name" value="FAD BINDING DOMAIN PROTEIN (AFU_ORTHOLOGUE AFUA_6G12070)-RELATED"/>
    <property type="match status" value="1"/>
</dbReference>
<feature type="chain" id="PRO_5020358883" description="FAD-binding PCMH-type domain-containing protein" evidence="3">
    <location>
        <begin position="19"/>
        <end position="634"/>
    </location>
</feature>
<proteinExistence type="inferred from homology"/>
<sequence length="634" mass="69014">MKLNTAGAAFALLSVASAASLQSRQSANSVPGMACWPTTAEWKAFNKTVGGALRATVPWAKPCFQGNAYNTPFNADQCAYIEANYADNPIIGPQGQPCGPARERQYGSFSQLNWEVCGASECLLQSAAPQVVQPLIRQCGLGRMSAYYVNATRPDQVQSTIAFCKSHKIFMSIKGTGDDYLGRSSSANSLALWTWNMKKLEYIENWTASSCPAANYKNVGIMGAGIAANEAEEFFTAKGMQITAGAVQSVGLAGGYGMGGGHGAFGPKYGLMVDNALEFDVITADGVARTINQCNDPDLFYAMRGGGGSTYAVLLNYKFKVFPEVSMYFYQFTADFAQPQGPLALPVNNPGLYTAVSSLAKNQQMFVDNNVSSYNFYYPGSFETYQILPTDDADGMQRLKDLTASYKKTLESIPGTIIKSDNYTVFQHQTDFAQYTTPIAVRNTPQGFAEVLAGRFIPDTMFQSNDSIDTLTKAFLTGLQATQNPLDILKPIAAQIYVTGPSGPNAPNKDNSATGVNPGWRNELWEVIYAAGWVQATPQVAQDAITEIVHKGMDNLRDITPGGGCYMNEADYLEDDWQTAFFGSNYNRLLSIKKKYDPTTFFNCWKCVGWTGASDPKYSCYNKSTNPLVFTLPI</sequence>
<dbReference type="PANTHER" id="PTHR13878">
    <property type="entry name" value="GULONOLACTONE OXIDASE"/>
    <property type="match status" value="1"/>
</dbReference>
<reference evidence="5 6" key="1">
    <citation type="submission" date="2017-03" db="EMBL/GenBank/DDBJ databases">
        <title>Genomes of endolithic fungi from Antarctica.</title>
        <authorList>
            <person name="Coleine C."/>
            <person name="Masonjones S."/>
            <person name="Stajich J.E."/>
        </authorList>
    </citation>
    <scope>NUCLEOTIDE SEQUENCE [LARGE SCALE GENOMIC DNA]</scope>
    <source>
        <strain evidence="5 6">CCFEE 6315</strain>
    </source>
</reference>
<evidence type="ECO:0000313" key="6">
    <source>
        <dbReference type="Proteomes" id="UP000308549"/>
    </source>
</evidence>
<dbReference type="EMBL" id="NAJL01000100">
    <property type="protein sequence ID" value="TKA21792.1"/>
    <property type="molecule type" value="Genomic_DNA"/>
</dbReference>
<keyword evidence="6" id="KW-1185">Reference proteome</keyword>
<evidence type="ECO:0000313" key="5">
    <source>
        <dbReference type="EMBL" id="TKA21792.1"/>
    </source>
</evidence>
<feature type="signal peptide" evidence="3">
    <location>
        <begin position="1"/>
        <end position="18"/>
    </location>
</feature>
<dbReference type="Pfam" id="PF01565">
    <property type="entry name" value="FAD_binding_4"/>
    <property type="match status" value="1"/>
</dbReference>
<evidence type="ECO:0000256" key="2">
    <source>
        <dbReference type="ARBA" id="ARBA00023002"/>
    </source>
</evidence>
<dbReference type="InterPro" id="IPR012951">
    <property type="entry name" value="BBE"/>
</dbReference>
<dbReference type="GO" id="GO:0071949">
    <property type="term" value="F:FAD binding"/>
    <property type="evidence" value="ECO:0007669"/>
    <property type="project" value="InterPro"/>
</dbReference>